<reference evidence="2" key="1">
    <citation type="journal article" date="2022" name="Mol. Ecol. Resour.">
        <title>The genomes of chicory, endive, great burdock and yacon provide insights into Asteraceae palaeo-polyploidization history and plant inulin production.</title>
        <authorList>
            <person name="Fan W."/>
            <person name="Wang S."/>
            <person name="Wang H."/>
            <person name="Wang A."/>
            <person name="Jiang F."/>
            <person name="Liu H."/>
            <person name="Zhao H."/>
            <person name="Xu D."/>
            <person name="Zhang Y."/>
        </authorList>
    </citation>
    <scope>NUCLEOTIDE SEQUENCE [LARGE SCALE GENOMIC DNA]</scope>
    <source>
        <strain evidence="2">cv. Niubang</strain>
    </source>
</reference>
<evidence type="ECO:0000313" key="2">
    <source>
        <dbReference type="Proteomes" id="UP001055879"/>
    </source>
</evidence>
<dbReference type="EMBL" id="CM042051">
    <property type="protein sequence ID" value="KAI3729229.1"/>
    <property type="molecule type" value="Genomic_DNA"/>
</dbReference>
<sequence>MGSAQKELRLTAPRFKKESSPGPHPTICGSQTLASPDIMRVSASAPCRSQTSATPDSLRVSDLATPVSKCNSALATPTSIRGSALATPASKRNLLSIGNHYWGDPIEMDLGQARVSNPR</sequence>
<protein>
    <submittedName>
        <fullName evidence="1">Uncharacterized protein</fullName>
    </submittedName>
</protein>
<gene>
    <name evidence="1" type="ORF">L6452_17882</name>
</gene>
<organism evidence="1 2">
    <name type="scientific">Arctium lappa</name>
    <name type="common">Greater burdock</name>
    <name type="synonym">Lappa major</name>
    <dbReference type="NCBI Taxonomy" id="4217"/>
    <lineage>
        <taxon>Eukaryota</taxon>
        <taxon>Viridiplantae</taxon>
        <taxon>Streptophyta</taxon>
        <taxon>Embryophyta</taxon>
        <taxon>Tracheophyta</taxon>
        <taxon>Spermatophyta</taxon>
        <taxon>Magnoliopsida</taxon>
        <taxon>eudicotyledons</taxon>
        <taxon>Gunneridae</taxon>
        <taxon>Pentapetalae</taxon>
        <taxon>asterids</taxon>
        <taxon>campanulids</taxon>
        <taxon>Asterales</taxon>
        <taxon>Asteraceae</taxon>
        <taxon>Carduoideae</taxon>
        <taxon>Cardueae</taxon>
        <taxon>Arctiinae</taxon>
        <taxon>Arctium</taxon>
    </lineage>
</organism>
<keyword evidence="2" id="KW-1185">Reference proteome</keyword>
<dbReference type="Proteomes" id="UP001055879">
    <property type="component" value="Linkage Group LG05"/>
</dbReference>
<comment type="caution">
    <text evidence="1">The sequence shown here is derived from an EMBL/GenBank/DDBJ whole genome shotgun (WGS) entry which is preliminary data.</text>
</comment>
<proteinExistence type="predicted"/>
<accession>A0ACB9C4L0</accession>
<name>A0ACB9C4L0_ARCLA</name>
<evidence type="ECO:0000313" key="1">
    <source>
        <dbReference type="EMBL" id="KAI3729229.1"/>
    </source>
</evidence>
<reference evidence="1 2" key="2">
    <citation type="journal article" date="2022" name="Mol. Ecol. Resour.">
        <title>The genomes of chicory, endive, great burdock and yacon provide insights into Asteraceae paleo-polyploidization history and plant inulin production.</title>
        <authorList>
            <person name="Fan W."/>
            <person name="Wang S."/>
            <person name="Wang H."/>
            <person name="Wang A."/>
            <person name="Jiang F."/>
            <person name="Liu H."/>
            <person name="Zhao H."/>
            <person name="Xu D."/>
            <person name="Zhang Y."/>
        </authorList>
    </citation>
    <scope>NUCLEOTIDE SEQUENCE [LARGE SCALE GENOMIC DNA]</scope>
    <source>
        <strain evidence="2">cv. Niubang</strain>
    </source>
</reference>